<feature type="transmembrane region" description="Helical" evidence="2">
    <location>
        <begin position="133"/>
        <end position="152"/>
    </location>
</feature>
<evidence type="ECO:0000256" key="1">
    <source>
        <dbReference type="SAM" id="MobiDB-lite"/>
    </source>
</evidence>
<evidence type="ECO:0000313" key="4">
    <source>
        <dbReference type="Proteomes" id="UP001305414"/>
    </source>
</evidence>
<accession>A0AAN7Z620</accession>
<dbReference type="AlphaFoldDB" id="A0AAN7Z620"/>
<evidence type="ECO:0000313" key="3">
    <source>
        <dbReference type="EMBL" id="KAK5625566.1"/>
    </source>
</evidence>
<name>A0AAN7Z620_9PEZI</name>
<sequence>MTYPDEILYQLDRIYSIDLAGKQAMEPEPESGLSLLYLKWLVSEGVLTTTTMRRDGEDVEATAQLVSKENDEYTRETGHFDYQDDDSANEAYNNDRSTPYRSSYKPLWRRLPFVSMLNLLPPILKSNKLNPRFIAVIFGMSFATTVLVIYSHRPLRPTDASSTPVAAAATTAESSTMITTSTSTTPIMFAAAPTHTPLSKPNPDFCTTWPVDEDGSYDLDSRDRSSEILEHHSIAPEGGWKKPEGFRIIAMVFFGRKRYVDILDCYLRQNLASNGGYVDEVWFMVHTEVQEDVSWLNTLVKDMPDYKIVGQEGCQSNNGRYGCLWEHATAGNTMYIKLDDDIVYIHQDAIPQLVHTRLAVPHAYAVSANLVNSPITGMEQFHHNAIYPFVQDPNSQPRHRASETWRLSEQAGYPKNKLNKWKTGSDDSIMYPKVPYRGHPFVLLSDDNIDLLHTSMGRYDQNPGPDFIAFSPMWRSWAMAAQQQYSLLYNLERNRISRYFFGLPATYPEDAKGPDANSTMSTPQLDDGETTLGGEQIFDTQFRRYNLNFCVVWGSDIKKHLPMNDDDEDAITRLIPKSTGRPFIIDTRAVVGHFSFFTQAEQIRQTDLLDRWRAFANEAVCEPDNLKKPWDLRCPMFDK</sequence>
<dbReference type="EMBL" id="JAWHQM010000002">
    <property type="protein sequence ID" value="KAK5625566.1"/>
    <property type="molecule type" value="Genomic_DNA"/>
</dbReference>
<reference evidence="3 4" key="1">
    <citation type="submission" date="2023-10" db="EMBL/GenBank/DDBJ databases">
        <title>Draft genome sequence of Xylaria bambusicola isolate GMP-LS, the root and basal stem rot pathogen of sugarcane in Indonesia.</title>
        <authorList>
            <person name="Selvaraj P."/>
            <person name="Muralishankar V."/>
            <person name="Muruganantham S."/>
            <person name="Sp S."/>
            <person name="Haryani S."/>
            <person name="Lau K.J.X."/>
            <person name="Naqvi N.I."/>
        </authorList>
    </citation>
    <scope>NUCLEOTIDE SEQUENCE [LARGE SCALE GENOMIC DNA]</scope>
    <source>
        <strain evidence="3">GMP-LS</strain>
    </source>
</reference>
<keyword evidence="2" id="KW-0812">Transmembrane</keyword>
<protein>
    <submittedName>
        <fullName evidence="3">Uncharacterized protein</fullName>
    </submittedName>
</protein>
<gene>
    <name evidence="3" type="ORF">RRF57_001282</name>
</gene>
<keyword evidence="2" id="KW-1133">Transmembrane helix</keyword>
<dbReference type="Proteomes" id="UP001305414">
    <property type="component" value="Unassembled WGS sequence"/>
</dbReference>
<comment type="caution">
    <text evidence="3">The sequence shown here is derived from an EMBL/GenBank/DDBJ whole genome shotgun (WGS) entry which is preliminary data.</text>
</comment>
<feature type="region of interest" description="Disordered" evidence="1">
    <location>
        <begin position="70"/>
        <end position="97"/>
    </location>
</feature>
<proteinExistence type="predicted"/>
<organism evidence="3 4">
    <name type="scientific">Xylaria bambusicola</name>
    <dbReference type="NCBI Taxonomy" id="326684"/>
    <lineage>
        <taxon>Eukaryota</taxon>
        <taxon>Fungi</taxon>
        <taxon>Dikarya</taxon>
        <taxon>Ascomycota</taxon>
        <taxon>Pezizomycotina</taxon>
        <taxon>Sordariomycetes</taxon>
        <taxon>Xylariomycetidae</taxon>
        <taxon>Xylariales</taxon>
        <taxon>Xylariaceae</taxon>
        <taxon>Xylaria</taxon>
    </lineage>
</organism>
<keyword evidence="4" id="KW-1185">Reference proteome</keyword>
<feature type="compositionally biased region" description="Basic and acidic residues" evidence="1">
    <location>
        <begin position="70"/>
        <end position="82"/>
    </location>
</feature>
<evidence type="ECO:0000256" key="2">
    <source>
        <dbReference type="SAM" id="Phobius"/>
    </source>
</evidence>
<keyword evidence="2" id="KW-0472">Membrane</keyword>